<dbReference type="CDD" id="cd00077">
    <property type="entry name" value="HDc"/>
    <property type="match status" value="1"/>
</dbReference>
<reference evidence="2" key="1">
    <citation type="submission" date="2013-03" db="EMBL/GenBank/DDBJ databases">
        <title>Draft genome sequence of the hydrogen-ethanol-producing anaerobic alkalithermophilic Caloramator celere.</title>
        <authorList>
            <person name="Ciranna A."/>
            <person name="Larjo A."/>
            <person name="Kivisto A."/>
            <person name="Santala V."/>
            <person name="Roos C."/>
            <person name="Karp M."/>
        </authorList>
    </citation>
    <scope>NUCLEOTIDE SEQUENCE [LARGE SCALE GENOMIC DNA]</scope>
    <source>
        <strain evidence="2">DSM 8682</strain>
    </source>
</reference>
<name>R7RTN3_9CLOT</name>
<proteinExistence type="predicted"/>
<gene>
    <name evidence="2" type="ORF">TCEL_00694</name>
</gene>
<dbReference type="NCBIfam" id="TIGR00277">
    <property type="entry name" value="HDIG"/>
    <property type="match status" value="1"/>
</dbReference>
<dbReference type="HOGENOM" id="CLU_090635_1_0_9"/>
<accession>R7RTN3</accession>
<dbReference type="EMBL" id="CAVN010000097">
    <property type="protein sequence ID" value="CDF58648.1"/>
    <property type="molecule type" value="Genomic_DNA"/>
</dbReference>
<evidence type="ECO:0000313" key="2">
    <source>
        <dbReference type="EMBL" id="CDF58648.1"/>
    </source>
</evidence>
<dbReference type="eggNOG" id="COG2316">
    <property type="taxonomic scope" value="Bacteria"/>
</dbReference>
<dbReference type="Pfam" id="PF01966">
    <property type="entry name" value="HD"/>
    <property type="match status" value="1"/>
</dbReference>
<dbReference type="SMART" id="SM00471">
    <property type="entry name" value="HDc"/>
    <property type="match status" value="1"/>
</dbReference>
<feature type="domain" description="HD/PDEase" evidence="1">
    <location>
        <begin position="15"/>
        <end position="123"/>
    </location>
</feature>
<sequence>MKREEALREITSRVSNQNLINHMVAVEAIMKGLAEKLGEDKEKWMLCGLLHDIDYEETMDAPEKHSIVGAEILKNLGLDEDIVYAVKVHNEIHGFERKSLMDKALWAADPLSGLITACALVMPDKKLENVTTESVIKKMKKKDFARGANRDQIKSIEEIGISLEEFIEIGLSEMKKIAQEIGL</sequence>
<dbReference type="SUPFAM" id="SSF109604">
    <property type="entry name" value="HD-domain/PDEase-like"/>
    <property type="match status" value="1"/>
</dbReference>
<dbReference type="PANTHER" id="PTHR38659:SF1">
    <property type="entry name" value="METAL DEPENDENT PHOSPHOHYDROLASE"/>
    <property type="match status" value="1"/>
</dbReference>
<dbReference type="PANTHER" id="PTHR38659">
    <property type="entry name" value="METAL-DEPENDENT PHOSPHOHYDROLASE"/>
    <property type="match status" value="1"/>
</dbReference>
<dbReference type="OrthoDB" id="9801160at2"/>
<dbReference type="InterPro" id="IPR006675">
    <property type="entry name" value="HDIG_dom"/>
</dbReference>
<dbReference type="Gene3D" id="1.10.3210.10">
    <property type="entry name" value="Hypothetical protein af1432"/>
    <property type="match status" value="1"/>
</dbReference>
<dbReference type="RefSeq" id="WP_018662947.1">
    <property type="nucleotide sequence ID" value="NZ_HF952018.1"/>
</dbReference>
<dbReference type="AlphaFoldDB" id="R7RTN3"/>
<dbReference type="Proteomes" id="UP000014923">
    <property type="component" value="Unassembled WGS sequence"/>
</dbReference>
<comment type="caution">
    <text evidence="2">The sequence shown here is derived from an EMBL/GenBank/DDBJ whole genome shotgun (WGS) entry which is preliminary data.</text>
</comment>
<dbReference type="InterPro" id="IPR006674">
    <property type="entry name" value="HD_domain"/>
</dbReference>
<organism evidence="2 3">
    <name type="scientific">Thermobrachium celere DSM 8682</name>
    <dbReference type="NCBI Taxonomy" id="941824"/>
    <lineage>
        <taxon>Bacteria</taxon>
        <taxon>Bacillati</taxon>
        <taxon>Bacillota</taxon>
        <taxon>Clostridia</taxon>
        <taxon>Eubacteriales</taxon>
        <taxon>Clostridiaceae</taxon>
        <taxon>Thermobrachium</taxon>
    </lineage>
</organism>
<keyword evidence="3" id="KW-1185">Reference proteome</keyword>
<evidence type="ECO:0000313" key="3">
    <source>
        <dbReference type="Proteomes" id="UP000014923"/>
    </source>
</evidence>
<dbReference type="InterPro" id="IPR003607">
    <property type="entry name" value="HD/PDEase_dom"/>
</dbReference>
<evidence type="ECO:0000259" key="1">
    <source>
        <dbReference type="SMART" id="SM00471"/>
    </source>
</evidence>
<protein>
    <submittedName>
        <fullName evidence="2">HDIG domain protein</fullName>
    </submittedName>
</protein>